<dbReference type="EMBL" id="OY731408">
    <property type="protein sequence ID" value="CAJ1978296.1"/>
    <property type="molecule type" value="Genomic_DNA"/>
</dbReference>
<keyword evidence="4" id="KW-1185">Reference proteome</keyword>
<organism evidence="3 4">
    <name type="scientific">Sphenostylis stenocarpa</name>
    <dbReference type="NCBI Taxonomy" id="92480"/>
    <lineage>
        <taxon>Eukaryota</taxon>
        <taxon>Viridiplantae</taxon>
        <taxon>Streptophyta</taxon>
        <taxon>Embryophyta</taxon>
        <taxon>Tracheophyta</taxon>
        <taxon>Spermatophyta</taxon>
        <taxon>Magnoliopsida</taxon>
        <taxon>eudicotyledons</taxon>
        <taxon>Gunneridae</taxon>
        <taxon>Pentapetalae</taxon>
        <taxon>rosids</taxon>
        <taxon>fabids</taxon>
        <taxon>Fabales</taxon>
        <taxon>Fabaceae</taxon>
        <taxon>Papilionoideae</taxon>
        <taxon>50 kb inversion clade</taxon>
        <taxon>NPAAA clade</taxon>
        <taxon>indigoferoid/millettioid clade</taxon>
        <taxon>Phaseoleae</taxon>
        <taxon>Sphenostylis</taxon>
    </lineage>
</organism>
<accession>A0AA86W495</accession>
<gene>
    <name evidence="3" type="ORF">AYBTSS11_LOCUS30487</name>
</gene>
<dbReference type="AlphaFoldDB" id="A0AA86W495"/>
<dbReference type="Proteomes" id="UP001189624">
    <property type="component" value="Chromosome 11"/>
</dbReference>
<evidence type="ECO:0000256" key="2">
    <source>
        <dbReference type="SAM" id="SignalP"/>
    </source>
</evidence>
<feature type="signal peptide" evidence="2">
    <location>
        <begin position="1"/>
        <end position="23"/>
    </location>
</feature>
<reference evidence="3" key="1">
    <citation type="submission" date="2023-10" db="EMBL/GenBank/DDBJ databases">
        <authorList>
            <person name="Domelevo Entfellner J.-B."/>
        </authorList>
    </citation>
    <scope>NUCLEOTIDE SEQUENCE</scope>
</reference>
<name>A0AA86W495_9FABA</name>
<evidence type="ECO:0000313" key="3">
    <source>
        <dbReference type="EMBL" id="CAJ1978296.1"/>
    </source>
</evidence>
<evidence type="ECO:0000256" key="1">
    <source>
        <dbReference type="SAM" id="MobiDB-lite"/>
    </source>
</evidence>
<dbReference type="Gramene" id="rna-AYBTSS11_LOCUS30487">
    <property type="protein sequence ID" value="CAJ1978296.1"/>
    <property type="gene ID" value="gene-AYBTSS11_LOCUS30487"/>
</dbReference>
<feature type="compositionally biased region" description="Basic residues" evidence="1">
    <location>
        <begin position="58"/>
        <end position="74"/>
    </location>
</feature>
<feature type="compositionally biased region" description="Polar residues" evidence="1">
    <location>
        <begin position="77"/>
        <end position="91"/>
    </location>
</feature>
<proteinExistence type="predicted"/>
<feature type="compositionally biased region" description="Basic and acidic residues" evidence="1">
    <location>
        <begin position="37"/>
        <end position="57"/>
    </location>
</feature>
<feature type="chain" id="PRO_5041742581" evidence="2">
    <location>
        <begin position="24"/>
        <end position="117"/>
    </location>
</feature>
<feature type="region of interest" description="Disordered" evidence="1">
    <location>
        <begin position="24"/>
        <end position="117"/>
    </location>
</feature>
<evidence type="ECO:0000313" key="4">
    <source>
        <dbReference type="Proteomes" id="UP001189624"/>
    </source>
</evidence>
<keyword evidence="2" id="KW-0732">Signal</keyword>
<protein>
    <submittedName>
        <fullName evidence="3">Uncharacterized protein</fullName>
    </submittedName>
</protein>
<sequence length="117" mass="12827">MKMSPKCMLVLLEAFVLVATSIANLPTFPPPQNTDQPPHDDDKPFHGKSPHIEDASHHGKPPHINHTLHGRPPHHVGTTSELPLKETQGTGNEDPPQHGDHRAKPNGSRPIHPPSFN</sequence>